<comment type="caution">
    <text evidence="2">The sequence shown here is derived from an EMBL/GenBank/DDBJ whole genome shotgun (WGS) entry which is preliminary data.</text>
</comment>
<keyword evidence="3" id="KW-1185">Reference proteome</keyword>
<evidence type="ECO:0000313" key="3">
    <source>
        <dbReference type="Proteomes" id="UP001373714"/>
    </source>
</evidence>
<proteinExistence type="predicted"/>
<feature type="region of interest" description="Disordered" evidence="1">
    <location>
        <begin position="1"/>
        <end position="40"/>
    </location>
</feature>
<gene>
    <name evidence="2" type="ORF">TWF730_002187</name>
</gene>
<evidence type="ECO:0000313" key="2">
    <source>
        <dbReference type="EMBL" id="KAK6340430.1"/>
    </source>
</evidence>
<dbReference type="AlphaFoldDB" id="A0AAV9UD66"/>
<accession>A0AAV9UD66</accession>
<organism evidence="2 3">
    <name type="scientific">Orbilia blumenaviensis</name>
    <dbReference type="NCBI Taxonomy" id="1796055"/>
    <lineage>
        <taxon>Eukaryota</taxon>
        <taxon>Fungi</taxon>
        <taxon>Dikarya</taxon>
        <taxon>Ascomycota</taxon>
        <taxon>Pezizomycotina</taxon>
        <taxon>Orbiliomycetes</taxon>
        <taxon>Orbiliales</taxon>
        <taxon>Orbiliaceae</taxon>
        <taxon>Orbilia</taxon>
    </lineage>
</organism>
<reference evidence="2 3" key="1">
    <citation type="submission" date="2019-10" db="EMBL/GenBank/DDBJ databases">
        <authorList>
            <person name="Palmer J.M."/>
        </authorList>
    </citation>
    <scope>NUCLEOTIDE SEQUENCE [LARGE SCALE GENOMIC DNA]</scope>
    <source>
        <strain evidence="2 3">TWF730</strain>
    </source>
</reference>
<name>A0AAV9UD66_9PEZI</name>
<sequence>MKSPNAYPVHSEKPEGAESADGATAPAGLPGAIQNPVPPTEILGVDKLNQMSATNDANVADRMEADGRPYLGVYSQ</sequence>
<protein>
    <submittedName>
        <fullName evidence="2">Uncharacterized protein</fullName>
    </submittedName>
</protein>
<evidence type="ECO:0000256" key="1">
    <source>
        <dbReference type="SAM" id="MobiDB-lite"/>
    </source>
</evidence>
<dbReference type="Proteomes" id="UP001373714">
    <property type="component" value="Unassembled WGS sequence"/>
</dbReference>
<dbReference type="EMBL" id="JAVHNS010000011">
    <property type="protein sequence ID" value="KAK6340430.1"/>
    <property type="molecule type" value="Genomic_DNA"/>
</dbReference>